<evidence type="ECO:0000313" key="4">
    <source>
        <dbReference type="Proteomes" id="UP000663570"/>
    </source>
</evidence>
<evidence type="ECO:0000313" key="3">
    <source>
        <dbReference type="EMBL" id="QSI77915.1"/>
    </source>
</evidence>
<keyword evidence="1" id="KW-1133">Transmembrane helix</keyword>
<dbReference type="PANTHER" id="PTHR33371">
    <property type="entry name" value="INTERMEMBRANE PHOSPHOLIPID TRANSPORT SYSTEM BINDING PROTEIN MLAD-RELATED"/>
    <property type="match status" value="1"/>
</dbReference>
<keyword evidence="1" id="KW-0472">Membrane</keyword>
<evidence type="ECO:0000256" key="1">
    <source>
        <dbReference type="SAM" id="Phobius"/>
    </source>
</evidence>
<dbReference type="InterPro" id="IPR052336">
    <property type="entry name" value="MlaD_Phospholipid_Transporter"/>
</dbReference>
<dbReference type="PANTHER" id="PTHR33371:SF4">
    <property type="entry name" value="INTERMEMBRANE PHOSPHOLIPID TRANSPORT SYSTEM BINDING PROTEIN MLAD"/>
    <property type="match status" value="1"/>
</dbReference>
<keyword evidence="4" id="KW-1185">Reference proteome</keyword>
<dbReference type="InterPro" id="IPR003399">
    <property type="entry name" value="Mce/MlaD"/>
</dbReference>
<dbReference type="NCBIfam" id="TIGR04430">
    <property type="entry name" value="OM_asym_MlaD"/>
    <property type="match status" value="1"/>
</dbReference>
<protein>
    <submittedName>
        <fullName evidence="3">Outer membrane lipid asymmetry maintenance protein MlaD</fullName>
    </submittedName>
</protein>
<gene>
    <name evidence="3" type="primary">mlaD</name>
    <name evidence="3" type="ORF">JY500_04540</name>
</gene>
<organism evidence="3 4">
    <name type="scientific">Niveibacterium microcysteis</name>
    <dbReference type="NCBI Taxonomy" id="2811415"/>
    <lineage>
        <taxon>Bacteria</taxon>
        <taxon>Pseudomonadati</taxon>
        <taxon>Pseudomonadota</taxon>
        <taxon>Betaproteobacteria</taxon>
        <taxon>Rhodocyclales</taxon>
        <taxon>Rhodocyclaceae</taxon>
        <taxon>Niveibacterium</taxon>
    </lineage>
</organism>
<name>A0ABX7M835_9RHOO</name>
<evidence type="ECO:0000259" key="2">
    <source>
        <dbReference type="Pfam" id="PF02470"/>
    </source>
</evidence>
<dbReference type="RefSeq" id="WP_172203525.1">
    <property type="nucleotide sequence ID" value="NZ_CP071060.1"/>
</dbReference>
<dbReference type="InterPro" id="IPR030970">
    <property type="entry name" value="ABC_MlaD"/>
</dbReference>
<accession>A0ABX7M835</accession>
<proteinExistence type="predicted"/>
<feature type="domain" description="Mce/MlaD" evidence="2">
    <location>
        <begin position="39"/>
        <end position="116"/>
    </location>
</feature>
<reference evidence="3 4" key="1">
    <citation type="submission" date="2021-02" db="EMBL/GenBank/DDBJ databases">
        <title>Niveibacterium changnyeongensis HC41.</title>
        <authorList>
            <person name="Kang M."/>
        </authorList>
    </citation>
    <scope>NUCLEOTIDE SEQUENCE [LARGE SCALE GENOMIC DNA]</scope>
    <source>
        <strain evidence="3 4">HC41</strain>
    </source>
</reference>
<dbReference type="Proteomes" id="UP000663570">
    <property type="component" value="Chromosome"/>
</dbReference>
<keyword evidence="1" id="KW-0812">Transmembrane</keyword>
<sequence length="157" mass="16884">MNRSTIDLGVGVFVVIGIIALLFLSLKVGNLGGEKIQQPYQVHARFDNIGGLKVRAPVKASGVLVGRVTDIRYDTEHFQATVTFSVDGRYAFSRDTFATINTAGLLGEQYVALKPGGDEQNLKSGDTITKTQSAMVLEDMIGRFLFDKASEGAQGGK</sequence>
<dbReference type="Pfam" id="PF02470">
    <property type="entry name" value="MlaD"/>
    <property type="match status" value="1"/>
</dbReference>
<dbReference type="EMBL" id="CP071060">
    <property type="protein sequence ID" value="QSI77915.1"/>
    <property type="molecule type" value="Genomic_DNA"/>
</dbReference>
<feature type="transmembrane region" description="Helical" evidence="1">
    <location>
        <begin position="6"/>
        <end position="26"/>
    </location>
</feature>